<name>A0A8K1MIK3_9PEZI</name>
<dbReference type="AlphaFoldDB" id="A0A8K1MIK3"/>
<geneLocation type="mitochondrion" evidence="1"/>
<dbReference type="GeneID" id="68665212"/>
<organism evidence="1">
    <name type="scientific">Morchella brunnea</name>
    <dbReference type="NCBI Taxonomy" id="1174671"/>
    <lineage>
        <taxon>Eukaryota</taxon>
        <taxon>Fungi</taxon>
        <taxon>Dikarya</taxon>
        <taxon>Ascomycota</taxon>
        <taxon>Pezizomycotina</taxon>
        <taxon>Pezizomycetes</taxon>
        <taxon>Pezizales</taxon>
        <taxon>Morchellaceae</taxon>
        <taxon>Morchella</taxon>
    </lineage>
</organism>
<reference evidence="1" key="1">
    <citation type="submission" date="2021-01" db="EMBL/GenBank/DDBJ databases">
        <authorList>
            <person name="Sun H.-H."/>
            <person name="Zhang S."/>
            <person name="Zhang Y.-J."/>
        </authorList>
    </citation>
    <scope>NUCLEOTIDE SEQUENCE</scope>
    <source>
        <strain evidence="1">CMM1</strain>
    </source>
</reference>
<keyword evidence="1" id="KW-0496">Mitochondrion</keyword>
<proteinExistence type="predicted"/>
<accession>A0A8K1MIK3</accession>
<protein>
    <submittedName>
        <fullName evidence="1">Uncharacterized protein</fullName>
    </submittedName>
</protein>
<dbReference type="EMBL" id="MW538937">
    <property type="protein sequence ID" value="UBU98552.1"/>
    <property type="molecule type" value="Genomic_DNA"/>
</dbReference>
<gene>
    <name evidence="1" type="primary">orf102H</name>
</gene>
<sequence>MFSVNQFVAGQLRPWSAASRARSARDASLSQRERDAHIFFYRPANFVGRPQLLFLFYYWKNIKRGGIFWGLVYKGILRDYTWRIITASGLCKAPGPLFGLSP</sequence>
<evidence type="ECO:0000313" key="1">
    <source>
        <dbReference type="EMBL" id="UBU98552.1"/>
    </source>
</evidence>
<dbReference type="RefSeq" id="YP_010218715.1">
    <property type="nucleotide sequence ID" value="NC_058917.1"/>
</dbReference>